<sequence>MAKGPKGFSDEEKQQLRNKLCIECERSWALHGYKKTSVGELVTKIGISTGAFYLLYSSKEDLFCETLERVQDRLKNGWKEIVASNPGKNGFAEAIKWLFREYDHSPFLYDFGNPDFLAFLNKLPKDKVEGLKFDSLSFFDEAIHCANLTLKIDKEKAYAVMNTLLYTVSIKDSLMYDHLEIFDFILDSTMDKLFE</sequence>
<evidence type="ECO:0000256" key="2">
    <source>
        <dbReference type="ARBA" id="ARBA00023125"/>
    </source>
</evidence>
<dbReference type="EMBL" id="CP147404">
    <property type="protein sequence ID" value="WXB93834.1"/>
    <property type="molecule type" value="Genomic_DNA"/>
</dbReference>
<dbReference type="PANTHER" id="PTHR47506:SF3">
    <property type="entry name" value="HTH-TYPE TRANSCRIPTIONAL REGULATOR LMRA"/>
    <property type="match status" value="1"/>
</dbReference>
<keyword evidence="1" id="KW-0805">Transcription regulation</keyword>
<evidence type="ECO:0000313" key="7">
    <source>
        <dbReference type="Proteomes" id="UP001387364"/>
    </source>
</evidence>
<gene>
    <name evidence="6" type="ORF">WDJ61_04075</name>
</gene>
<dbReference type="Pfam" id="PF00440">
    <property type="entry name" value="TetR_N"/>
    <property type="match status" value="1"/>
</dbReference>
<protein>
    <submittedName>
        <fullName evidence="6">TetR/AcrR family transcriptional regulator</fullName>
    </submittedName>
</protein>
<reference evidence="6 7" key="1">
    <citation type="submission" date="2024-02" db="EMBL/GenBank/DDBJ databases">
        <title>Seven novel Bacillus-like species.</title>
        <authorList>
            <person name="Liu G."/>
        </authorList>
    </citation>
    <scope>NUCLEOTIDE SEQUENCE [LARGE SCALE GENOMIC DNA]</scope>
    <source>
        <strain evidence="6 7">FJAT-52991</strain>
    </source>
</reference>
<evidence type="ECO:0000256" key="1">
    <source>
        <dbReference type="ARBA" id="ARBA00023015"/>
    </source>
</evidence>
<evidence type="ECO:0000313" key="6">
    <source>
        <dbReference type="EMBL" id="WXB93834.1"/>
    </source>
</evidence>
<dbReference type="Proteomes" id="UP001387364">
    <property type="component" value="Chromosome"/>
</dbReference>
<dbReference type="RefSeq" id="WP_338753355.1">
    <property type="nucleotide sequence ID" value="NZ_CP147404.1"/>
</dbReference>
<evidence type="ECO:0000256" key="4">
    <source>
        <dbReference type="PROSITE-ProRule" id="PRU00335"/>
    </source>
</evidence>
<evidence type="ECO:0000256" key="3">
    <source>
        <dbReference type="ARBA" id="ARBA00023163"/>
    </source>
</evidence>
<keyword evidence="7" id="KW-1185">Reference proteome</keyword>
<feature type="domain" description="HTH tetR-type" evidence="5">
    <location>
        <begin position="14"/>
        <end position="74"/>
    </location>
</feature>
<dbReference type="SUPFAM" id="SSF46689">
    <property type="entry name" value="Homeodomain-like"/>
    <property type="match status" value="1"/>
</dbReference>
<dbReference type="PROSITE" id="PS50977">
    <property type="entry name" value="HTH_TETR_2"/>
    <property type="match status" value="1"/>
</dbReference>
<dbReference type="Gene3D" id="1.10.357.10">
    <property type="entry name" value="Tetracycline Repressor, domain 2"/>
    <property type="match status" value="1"/>
</dbReference>
<feature type="DNA-binding region" description="H-T-H motif" evidence="4">
    <location>
        <begin position="37"/>
        <end position="56"/>
    </location>
</feature>
<dbReference type="PANTHER" id="PTHR47506">
    <property type="entry name" value="TRANSCRIPTIONAL REGULATORY PROTEIN"/>
    <property type="match status" value="1"/>
</dbReference>
<dbReference type="InterPro" id="IPR009057">
    <property type="entry name" value="Homeodomain-like_sf"/>
</dbReference>
<keyword evidence="2 4" id="KW-0238">DNA-binding</keyword>
<name>A0ABZ2N7X8_9BACI</name>
<evidence type="ECO:0000259" key="5">
    <source>
        <dbReference type="PROSITE" id="PS50977"/>
    </source>
</evidence>
<organism evidence="6 7">
    <name type="scientific">Bacillus kandeliae</name>
    <dbReference type="NCBI Taxonomy" id="3129297"/>
    <lineage>
        <taxon>Bacteria</taxon>
        <taxon>Bacillati</taxon>
        <taxon>Bacillota</taxon>
        <taxon>Bacilli</taxon>
        <taxon>Bacillales</taxon>
        <taxon>Bacillaceae</taxon>
        <taxon>Bacillus</taxon>
    </lineage>
</organism>
<keyword evidence="3" id="KW-0804">Transcription</keyword>
<accession>A0ABZ2N7X8</accession>
<proteinExistence type="predicted"/>
<dbReference type="InterPro" id="IPR001647">
    <property type="entry name" value="HTH_TetR"/>
</dbReference>